<evidence type="ECO:0000313" key="2">
    <source>
        <dbReference type="EMBL" id="PZO35566.1"/>
    </source>
</evidence>
<dbReference type="InterPro" id="IPR013321">
    <property type="entry name" value="Arc_rbn_hlx_hlx"/>
</dbReference>
<evidence type="ECO:0000256" key="1">
    <source>
        <dbReference type="SAM" id="MobiDB-lite"/>
    </source>
</evidence>
<organism evidence="2 3">
    <name type="scientific">Shackletoniella antarctica</name>
    <dbReference type="NCBI Taxonomy" id="268115"/>
    <lineage>
        <taxon>Bacteria</taxon>
        <taxon>Bacillati</taxon>
        <taxon>Cyanobacteriota</taxon>
        <taxon>Cyanophyceae</taxon>
        <taxon>Oculatellales</taxon>
        <taxon>Oculatellaceae</taxon>
        <taxon>Shackletoniella</taxon>
    </lineage>
</organism>
<protein>
    <submittedName>
        <fullName evidence="2">Uncharacterized protein</fullName>
    </submittedName>
</protein>
<dbReference type="GO" id="GO:0006355">
    <property type="term" value="P:regulation of DNA-templated transcription"/>
    <property type="evidence" value="ECO:0007669"/>
    <property type="project" value="InterPro"/>
</dbReference>
<dbReference type="InterPro" id="IPR010985">
    <property type="entry name" value="Ribbon_hlx_hlx"/>
</dbReference>
<sequence>MVEKKSRITRKPATEAVEGFLEQLGTDPESTLAAPAPTSPPPVTPQDDGGKEKAFPHRLSADFTTEQYKRLKRAGFETDQPMTTIVREAVEDWLKTRSY</sequence>
<gene>
    <name evidence="2" type="ORF">DCF17_18510</name>
</gene>
<dbReference type="EMBL" id="QBMN01000164">
    <property type="protein sequence ID" value="PZO35566.1"/>
    <property type="molecule type" value="Genomic_DNA"/>
</dbReference>
<reference evidence="3" key="1">
    <citation type="submission" date="2018-04" db="EMBL/GenBank/DDBJ databases">
        <authorList>
            <person name="Cornet L."/>
        </authorList>
    </citation>
    <scope>NUCLEOTIDE SEQUENCE [LARGE SCALE GENOMIC DNA]</scope>
</reference>
<dbReference type="Gene3D" id="1.10.1220.10">
    <property type="entry name" value="Met repressor-like"/>
    <property type="match status" value="1"/>
</dbReference>
<dbReference type="AlphaFoldDB" id="A0A2W4VT74"/>
<feature type="region of interest" description="Disordered" evidence="1">
    <location>
        <begin position="1"/>
        <end position="59"/>
    </location>
</feature>
<dbReference type="Proteomes" id="UP000249081">
    <property type="component" value="Unassembled WGS sequence"/>
</dbReference>
<dbReference type="SUPFAM" id="SSF47598">
    <property type="entry name" value="Ribbon-helix-helix"/>
    <property type="match status" value="1"/>
</dbReference>
<name>A0A2W4VT74_9CYAN</name>
<comment type="caution">
    <text evidence="2">The sequence shown here is derived from an EMBL/GenBank/DDBJ whole genome shotgun (WGS) entry which is preliminary data.</text>
</comment>
<accession>A0A2W4VT74</accession>
<proteinExistence type="predicted"/>
<evidence type="ECO:0000313" key="3">
    <source>
        <dbReference type="Proteomes" id="UP000249081"/>
    </source>
</evidence>
<reference evidence="2 3" key="2">
    <citation type="submission" date="2018-06" db="EMBL/GenBank/DDBJ databases">
        <title>Metagenomic assembly of (sub)arctic Cyanobacteria and their associated microbiome from non-axenic cultures.</title>
        <authorList>
            <person name="Baurain D."/>
        </authorList>
    </citation>
    <scope>NUCLEOTIDE SEQUENCE [LARGE SCALE GENOMIC DNA]</scope>
    <source>
        <strain evidence="2">ULC041bin1</strain>
    </source>
</reference>